<evidence type="ECO:0000256" key="1">
    <source>
        <dbReference type="ARBA" id="ARBA00022676"/>
    </source>
</evidence>
<keyword evidence="6" id="KW-1185">Reference proteome</keyword>
<evidence type="ECO:0000313" key="6">
    <source>
        <dbReference type="Proteomes" id="UP000505377"/>
    </source>
</evidence>
<dbReference type="AlphaFoldDB" id="A0A6M6JH32"/>
<organism evidence="5 6">
    <name type="scientific">Pseudonocardia broussonetiae</name>
    <dbReference type="NCBI Taxonomy" id="2736640"/>
    <lineage>
        <taxon>Bacteria</taxon>
        <taxon>Bacillati</taxon>
        <taxon>Actinomycetota</taxon>
        <taxon>Actinomycetes</taxon>
        <taxon>Pseudonocardiales</taxon>
        <taxon>Pseudonocardiaceae</taxon>
        <taxon>Pseudonocardia</taxon>
    </lineage>
</organism>
<dbReference type="GO" id="GO:1901137">
    <property type="term" value="P:carbohydrate derivative biosynthetic process"/>
    <property type="evidence" value="ECO:0007669"/>
    <property type="project" value="UniProtKB-ARBA"/>
</dbReference>
<evidence type="ECO:0000256" key="2">
    <source>
        <dbReference type="ARBA" id="ARBA00022679"/>
    </source>
</evidence>
<gene>
    <name evidence="5" type="ORF">HOP40_11555</name>
</gene>
<evidence type="ECO:0000259" key="3">
    <source>
        <dbReference type="Pfam" id="PF00534"/>
    </source>
</evidence>
<evidence type="ECO:0000259" key="4">
    <source>
        <dbReference type="Pfam" id="PF13439"/>
    </source>
</evidence>
<keyword evidence="2 5" id="KW-0808">Transferase</keyword>
<dbReference type="KEGG" id="pbro:HOP40_11555"/>
<evidence type="ECO:0000313" key="5">
    <source>
        <dbReference type="EMBL" id="QJY46360.1"/>
    </source>
</evidence>
<dbReference type="Gene3D" id="3.40.50.2000">
    <property type="entry name" value="Glycogen Phosphorylase B"/>
    <property type="match status" value="2"/>
</dbReference>
<reference evidence="5 6" key="1">
    <citation type="submission" date="2020-05" db="EMBL/GenBank/DDBJ databases">
        <authorList>
            <person name="Mo P."/>
        </authorList>
    </citation>
    <scope>NUCLEOTIDE SEQUENCE [LARGE SCALE GENOMIC DNA]</scope>
    <source>
        <strain evidence="5 6">Gen01</strain>
    </source>
</reference>
<dbReference type="InterPro" id="IPR028098">
    <property type="entry name" value="Glyco_trans_4-like_N"/>
</dbReference>
<dbReference type="PANTHER" id="PTHR45947">
    <property type="entry name" value="SULFOQUINOVOSYL TRANSFERASE SQD2"/>
    <property type="match status" value="1"/>
</dbReference>
<keyword evidence="1" id="KW-0328">Glycosyltransferase</keyword>
<proteinExistence type="predicted"/>
<feature type="domain" description="Glycosyltransferase subfamily 4-like N-terminal" evidence="4">
    <location>
        <begin position="73"/>
        <end position="237"/>
    </location>
</feature>
<dbReference type="Pfam" id="PF13439">
    <property type="entry name" value="Glyco_transf_4"/>
    <property type="match status" value="1"/>
</dbReference>
<dbReference type="Pfam" id="PF00534">
    <property type="entry name" value="Glycos_transf_1"/>
    <property type="match status" value="1"/>
</dbReference>
<name>A0A6M6JH32_9PSEU</name>
<feature type="domain" description="Glycosyl transferase family 1" evidence="3">
    <location>
        <begin position="249"/>
        <end position="379"/>
    </location>
</feature>
<dbReference type="EMBL" id="CP053564">
    <property type="protein sequence ID" value="QJY46360.1"/>
    <property type="molecule type" value="Genomic_DNA"/>
</dbReference>
<protein>
    <submittedName>
        <fullName evidence="5">Glycosyltransferase family 1 protein</fullName>
    </submittedName>
</protein>
<sequence>MGPEGRRARCRGRNGRVTCRPSPGQLCSGTAPARCVVREFGGRTARRRRRGPRVREVPPVRVAIVSECFLPVVNGVTNSVLRVVEHLTAAGHDVLVIAPGEGPAEYRGVPVVRVPSLDLPVVTSMPVGVPSRRVLTALREFRPDVVHLAAPFVVGYRGLHAARRLGIPTVAVYQTDVAGFASSYGLGLTARAAWRWTCRLHGLADRTLAPSSWATEALRARGVPRVHQWARGVDTRRFTPSRRDAALRAELAPRGELLIGYVGRLAPEKQVERLAALDGLPGTRLVVVGAGPGEERLRAALPGAAFLGFRDGDDLARTYASLDVFVHTGPSETFCQAVQEALASGLPVVAPDAGGPRDLVLPGRTGYLVPPRPDGADAADPASVAADERLRAAVEVLVSDDALRRRFGAAARRSVLRKTWSNVGDELLAHYADVLGVPAALRAAA</sequence>
<dbReference type="PANTHER" id="PTHR45947:SF3">
    <property type="entry name" value="SULFOQUINOVOSYL TRANSFERASE SQD2"/>
    <property type="match status" value="1"/>
</dbReference>
<dbReference type="Proteomes" id="UP000505377">
    <property type="component" value="Chromosome"/>
</dbReference>
<accession>A0A6M6JH32</accession>
<dbReference type="GO" id="GO:0016758">
    <property type="term" value="F:hexosyltransferase activity"/>
    <property type="evidence" value="ECO:0007669"/>
    <property type="project" value="TreeGrafter"/>
</dbReference>
<dbReference type="CDD" id="cd03814">
    <property type="entry name" value="GT4-like"/>
    <property type="match status" value="1"/>
</dbReference>
<dbReference type="InterPro" id="IPR050194">
    <property type="entry name" value="Glycosyltransferase_grp1"/>
</dbReference>
<dbReference type="InterPro" id="IPR001296">
    <property type="entry name" value="Glyco_trans_1"/>
</dbReference>
<dbReference type="SUPFAM" id="SSF53756">
    <property type="entry name" value="UDP-Glycosyltransferase/glycogen phosphorylase"/>
    <property type="match status" value="1"/>
</dbReference>